<dbReference type="EMBL" id="KZ308534">
    <property type="protein sequence ID" value="KAG8231131.1"/>
    <property type="molecule type" value="Genomic_DNA"/>
</dbReference>
<evidence type="ECO:0000256" key="7">
    <source>
        <dbReference type="SAM" id="MobiDB-lite"/>
    </source>
</evidence>
<feature type="non-terminal residue" evidence="9">
    <location>
        <position position="217"/>
    </location>
</feature>
<dbReference type="GO" id="GO:0007420">
    <property type="term" value="P:brain development"/>
    <property type="evidence" value="ECO:0007669"/>
    <property type="project" value="TreeGrafter"/>
</dbReference>
<dbReference type="GO" id="GO:0005634">
    <property type="term" value="C:nucleus"/>
    <property type="evidence" value="ECO:0007669"/>
    <property type="project" value="UniProtKB-SubCell"/>
</dbReference>
<sequence>DGRCSRGSASGSTEERKKRPRTAFTAAQVKALEAEFERSKYLSVSKRLHLSKSLKLTETQIKIWFQNRRTKWKRKYTNDLEVLAQQYYSSMGILAPRPIFLGDRLWFFDCQGGFSTAPAWGMPDYVQQPFHGPRVHSGPHHHHHPILQASSQQAMHPINQPPLHSGNPINQFHEPGILSQYNPDVESIGHLEHGIVDNWNRGGDTLARGPISPPHPP</sequence>
<proteinExistence type="predicted"/>
<evidence type="ECO:0000313" key="10">
    <source>
        <dbReference type="Proteomes" id="UP000792457"/>
    </source>
</evidence>
<dbReference type="PANTHER" id="PTHR24339:SF30">
    <property type="entry name" value="LATERAL MUSCLES SCARCER, ISOFORM B"/>
    <property type="match status" value="1"/>
</dbReference>
<organism evidence="9 10">
    <name type="scientific">Ladona fulva</name>
    <name type="common">Scarce chaser dragonfly</name>
    <name type="synonym">Libellula fulva</name>
    <dbReference type="NCBI Taxonomy" id="123851"/>
    <lineage>
        <taxon>Eukaryota</taxon>
        <taxon>Metazoa</taxon>
        <taxon>Ecdysozoa</taxon>
        <taxon>Arthropoda</taxon>
        <taxon>Hexapoda</taxon>
        <taxon>Insecta</taxon>
        <taxon>Pterygota</taxon>
        <taxon>Palaeoptera</taxon>
        <taxon>Odonata</taxon>
        <taxon>Epiprocta</taxon>
        <taxon>Anisoptera</taxon>
        <taxon>Libelluloidea</taxon>
        <taxon>Libellulidae</taxon>
        <taxon>Ladona</taxon>
    </lineage>
</organism>
<evidence type="ECO:0000256" key="1">
    <source>
        <dbReference type="ARBA" id="ARBA00004123"/>
    </source>
</evidence>
<dbReference type="CDD" id="cd00086">
    <property type="entry name" value="homeodomain"/>
    <property type="match status" value="1"/>
</dbReference>
<comment type="caution">
    <text evidence="9">The sequence shown here is derived from an EMBL/GenBank/DDBJ whole genome shotgun (WGS) entry which is preliminary data.</text>
</comment>
<evidence type="ECO:0000256" key="6">
    <source>
        <dbReference type="RuleBase" id="RU000682"/>
    </source>
</evidence>
<dbReference type="Proteomes" id="UP000792457">
    <property type="component" value="Unassembled WGS sequence"/>
</dbReference>
<dbReference type="InterPro" id="IPR020479">
    <property type="entry name" value="HD_metazoa"/>
</dbReference>
<dbReference type="GO" id="GO:0030182">
    <property type="term" value="P:neuron differentiation"/>
    <property type="evidence" value="ECO:0007669"/>
    <property type="project" value="TreeGrafter"/>
</dbReference>
<keyword evidence="3 5" id="KW-0371">Homeobox</keyword>
<dbReference type="OrthoDB" id="6159439at2759"/>
<keyword evidence="10" id="KW-1185">Reference proteome</keyword>
<evidence type="ECO:0000313" key="9">
    <source>
        <dbReference type="EMBL" id="KAG8231131.1"/>
    </source>
</evidence>
<comment type="subcellular location">
    <subcellularLocation>
        <location evidence="1 5 6">Nucleus</location>
    </subcellularLocation>
</comment>
<keyword evidence="4 5" id="KW-0539">Nucleus</keyword>
<reference evidence="9" key="1">
    <citation type="submission" date="2013-04" db="EMBL/GenBank/DDBJ databases">
        <authorList>
            <person name="Qu J."/>
            <person name="Murali S.C."/>
            <person name="Bandaranaike D."/>
            <person name="Bellair M."/>
            <person name="Blankenburg K."/>
            <person name="Chao H."/>
            <person name="Dinh H."/>
            <person name="Doddapaneni H."/>
            <person name="Downs B."/>
            <person name="Dugan-Rocha S."/>
            <person name="Elkadiri S."/>
            <person name="Gnanaolivu R.D."/>
            <person name="Hernandez B."/>
            <person name="Javaid M."/>
            <person name="Jayaseelan J.C."/>
            <person name="Lee S."/>
            <person name="Li M."/>
            <person name="Ming W."/>
            <person name="Munidasa M."/>
            <person name="Muniz J."/>
            <person name="Nguyen L."/>
            <person name="Ongeri F."/>
            <person name="Osuji N."/>
            <person name="Pu L.-L."/>
            <person name="Puazo M."/>
            <person name="Qu C."/>
            <person name="Quiroz J."/>
            <person name="Raj R."/>
            <person name="Weissenberger G."/>
            <person name="Xin Y."/>
            <person name="Zou X."/>
            <person name="Han Y."/>
            <person name="Richards S."/>
            <person name="Worley K."/>
            <person name="Muzny D."/>
            <person name="Gibbs R."/>
        </authorList>
    </citation>
    <scope>NUCLEOTIDE SEQUENCE</scope>
    <source>
        <strain evidence="9">Sampled in the wild</strain>
    </source>
</reference>
<dbReference type="GO" id="GO:0000981">
    <property type="term" value="F:DNA-binding transcription factor activity, RNA polymerase II-specific"/>
    <property type="evidence" value="ECO:0007669"/>
    <property type="project" value="InterPro"/>
</dbReference>
<evidence type="ECO:0000256" key="2">
    <source>
        <dbReference type="ARBA" id="ARBA00023125"/>
    </source>
</evidence>
<dbReference type="PROSITE" id="PS00027">
    <property type="entry name" value="HOMEOBOX_1"/>
    <property type="match status" value="1"/>
</dbReference>
<dbReference type="InterPro" id="IPR017970">
    <property type="entry name" value="Homeobox_CS"/>
</dbReference>
<dbReference type="AlphaFoldDB" id="A0A8K0KBJ4"/>
<accession>A0A8K0KBJ4</accession>
<evidence type="ECO:0000256" key="5">
    <source>
        <dbReference type="PROSITE-ProRule" id="PRU00108"/>
    </source>
</evidence>
<gene>
    <name evidence="9" type="ORF">J437_LFUL010457</name>
</gene>
<evidence type="ECO:0000256" key="4">
    <source>
        <dbReference type="ARBA" id="ARBA00023242"/>
    </source>
</evidence>
<dbReference type="SMART" id="SM00389">
    <property type="entry name" value="HOX"/>
    <property type="match status" value="1"/>
</dbReference>
<dbReference type="InterPro" id="IPR050877">
    <property type="entry name" value="EMX-VAX-Noto_Homeobox_TFs"/>
</dbReference>
<feature type="DNA-binding region" description="Homeobox" evidence="5">
    <location>
        <begin position="17"/>
        <end position="76"/>
    </location>
</feature>
<feature type="domain" description="Homeobox" evidence="8">
    <location>
        <begin position="15"/>
        <end position="75"/>
    </location>
</feature>
<evidence type="ECO:0000256" key="3">
    <source>
        <dbReference type="ARBA" id="ARBA00023155"/>
    </source>
</evidence>
<name>A0A8K0KBJ4_LADFU</name>
<dbReference type="PRINTS" id="PR00024">
    <property type="entry name" value="HOMEOBOX"/>
</dbReference>
<dbReference type="SUPFAM" id="SSF46689">
    <property type="entry name" value="Homeodomain-like"/>
    <property type="match status" value="1"/>
</dbReference>
<evidence type="ECO:0000259" key="8">
    <source>
        <dbReference type="PROSITE" id="PS50071"/>
    </source>
</evidence>
<reference evidence="9" key="2">
    <citation type="submission" date="2017-10" db="EMBL/GenBank/DDBJ databases">
        <title>Ladona fulva Genome sequencing and assembly.</title>
        <authorList>
            <person name="Murali S."/>
            <person name="Richards S."/>
            <person name="Bandaranaike D."/>
            <person name="Bellair M."/>
            <person name="Blankenburg K."/>
            <person name="Chao H."/>
            <person name="Dinh H."/>
            <person name="Doddapaneni H."/>
            <person name="Dugan-Rocha S."/>
            <person name="Elkadiri S."/>
            <person name="Gnanaolivu R."/>
            <person name="Hernandez B."/>
            <person name="Skinner E."/>
            <person name="Javaid M."/>
            <person name="Lee S."/>
            <person name="Li M."/>
            <person name="Ming W."/>
            <person name="Munidasa M."/>
            <person name="Muniz J."/>
            <person name="Nguyen L."/>
            <person name="Hughes D."/>
            <person name="Osuji N."/>
            <person name="Pu L.-L."/>
            <person name="Puazo M."/>
            <person name="Qu C."/>
            <person name="Quiroz J."/>
            <person name="Raj R."/>
            <person name="Weissenberger G."/>
            <person name="Xin Y."/>
            <person name="Zou X."/>
            <person name="Han Y."/>
            <person name="Worley K."/>
            <person name="Muzny D."/>
            <person name="Gibbs R."/>
        </authorList>
    </citation>
    <scope>NUCLEOTIDE SEQUENCE</scope>
    <source>
        <strain evidence="9">Sampled in the wild</strain>
    </source>
</reference>
<feature type="region of interest" description="Disordered" evidence="7">
    <location>
        <begin position="1"/>
        <end position="21"/>
    </location>
</feature>
<dbReference type="InterPro" id="IPR001356">
    <property type="entry name" value="HD"/>
</dbReference>
<protein>
    <recommendedName>
        <fullName evidence="8">Homeobox domain-containing protein</fullName>
    </recommendedName>
</protein>
<dbReference type="PROSITE" id="PS50071">
    <property type="entry name" value="HOMEOBOX_2"/>
    <property type="match status" value="1"/>
</dbReference>
<keyword evidence="2 5" id="KW-0238">DNA-binding</keyword>
<dbReference type="PANTHER" id="PTHR24339">
    <property type="entry name" value="HOMEOBOX PROTEIN EMX-RELATED"/>
    <property type="match status" value="1"/>
</dbReference>
<dbReference type="GO" id="GO:0000978">
    <property type="term" value="F:RNA polymerase II cis-regulatory region sequence-specific DNA binding"/>
    <property type="evidence" value="ECO:0007669"/>
    <property type="project" value="TreeGrafter"/>
</dbReference>
<dbReference type="Gene3D" id="1.10.10.60">
    <property type="entry name" value="Homeodomain-like"/>
    <property type="match status" value="1"/>
</dbReference>
<dbReference type="InterPro" id="IPR009057">
    <property type="entry name" value="Homeodomain-like_sf"/>
</dbReference>
<dbReference type="Pfam" id="PF00046">
    <property type="entry name" value="Homeodomain"/>
    <property type="match status" value="1"/>
</dbReference>